<dbReference type="PROSITE" id="PS51689">
    <property type="entry name" value="SAM_RNA_A_N6_MT"/>
    <property type="match status" value="1"/>
</dbReference>
<feature type="domain" description="Ribosomal RNA adenine methylase transferase N-terminal" evidence="9">
    <location>
        <begin position="127"/>
        <end position="301"/>
    </location>
</feature>
<dbReference type="SMART" id="SM00650">
    <property type="entry name" value="rADc"/>
    <property type="match status" value="1"/>
</dbReference>
<feature type="region of interest" description="Disordered" evidence="8">
    <location>
        <begin position="383"/>
        <end position="423"/>
    </location>
</feature>
<evidence type="ECO:0000256" key="2">
    <source>
        <dbReference type="ARBA" id="ARBA00022603"/>
    </source>
</evidence>
<evidence type="ECO:0000313" key="10">
    <source>
        <dbReference type="EMBL" id="KAG2426295.1"/>
    </source>
</evidence>
<dbReference type="PANTHER" id="PTHR11727:SF27">
    <property type="entry name" value="RIBOSOMAL RNA SMALL SUBUNIT METHYLTRANSFERASE, CHLOROPLASTIC"/>
    <property type="match status" value="1"/>
</dbReference>
<feature type="region of interest" description="Disordered" evidence="8">
    <location>
        <begin position="1"/>
        <end position="59"/>
    </location>
</feature>
<evidence type="ECO:0000256" key="7">
    <source>
        <dbReference type="RuleBase" id="RU362106"/>
    </source>
</evidence>
<dbReference type="OrthoDB" id="74991at2759"/>
<dbReference type="Gene3D" id="1.10.8.100">
    <property type="entry name" value="Ribosomal RNA adenine dimethylase-like, domain 2"/>
    <property type="match status" value="1"/>
</dbReference>
<evidence type="ECO:0000256" key="5">
    <source>
        <dbReference type="ARBA" id="ARBA00022884"/>
    </source>
</evidence>
<feature type="region of interest" description="Disordered" evidence="8">
    <location>
        <begin position="75"/>
        <end position="94"/>
    </location>
</feature>
<dbReference type="InterPro" id="IPR020596">
    <property type="entry name" value="rRNA_Ade_Mease_Trfase_CS"/>
</dbReference>
<evidence type="ECO:0000256" key="1">
    <source>
        <dbReference type="ARBA" id="ARBA00022552"/>
    </source>
</evidence>
<dbReference type="Gene3D" id="3.40.50.150">
    <property type="entry name" value="Vaccinia Virus protein VP39"/>
    <property type="match status" value="1"/>
</dbReference>
<organism evidence="10 11">
    <name type="scientific">Chlamydomonas incerta</name>
    <dbReference type="NCBI Taxonomy" id="51695"/>
    <lineage>
        <taxon>Eukaryota</taxon>
        <taxon>Viridiplantae</taxon>
        <taxon>Chlorophyta</taxon>
        <taxon>core chlorophytes</taxon>
        <taxon>Chlorophyceae</taxon>
        <taxon>CS clade</taxon>
        <taxon>Chlamydomonadales</taxon>
        <taxon>Chlamydomonadaceae</taxon>
        <taxon>Chlamydomonas</taxon>
    </lineage>
</organism>
<dbReference type="Proteomes" id="UP000650467">
    <property type="component" value="Unassembled WGS sequence"/>
</dbReference>
<evidence type="ECO:0000256" key="6">
    <source>
        <dbReference type="PROSITE-ProRule" id="PRU01026"/>
    </source>
</evidence>
<feature type="compositionally biased region" description="Basic and acidic residues" evidence="8">
    <location>
        <begin position="393"/>
        <end position="423"/>
    </location>
</feature>
<keyword evidence="11" id="KW-1185">Reference proteome</keyword>
<protein>
    <recommendedName>
        <fullName evidence="7">rRNA adenine N(6)-methyltransferase</fullName>
        <ecNumber evidence="7">2.1.1.-</ecNumber>
    </recommendedName>
</protein>
<dbReference type="CDD" id="cd02440">
    <property type="entry name" value="AdoMet_MTases"/>
    <property type="match status" value="1"/>
</dbReference>
<evidence type="ECO:0000256" key="3">
    <source>
        <dbReference type="ARBA" id="ARBA00022679"/>
    </source>
</evidence>
<dbReference type="NCBIfam" id="TIGR00755">
    <property type="entry name" value="ksgA"/>
    <property type="match status" value="1"/>
</dbReference>
<dbReference type="PANTHER" id="PTHR11727">
    <property type="entry name" value="DIMETHYLADENOSINE TRANSFERASE"/>
    <property type="match status" value="1"/>
</dbReference>
<comment type="caution">
    <text evidence="10">The sequence shown here is derived from an EMBL/GenBank/DDBJ whole genome shotgun (WGS) entry which is preliminary data.</text>
</comment>
<dbReference type="AlphaFoldDB" id="A0A835VSM2"/>
<dbReference type="GO" id="GO:0003723">
    <property type="term" value="F:RNA binding"/>
    <property type="evidence" value="ECO:0007669"/>
    <property type="project" value="UniProtKB-UniRule"/>
</dbReference>
<sequence length="423" mass="45403">MPELLAGARRRPPRPTPAAVPAGGIAAAAPAAQDRAPAAGLAAPSQRRTAPAAPVQPVIEEGDVELPALGWMWRAGTSSGGGNEGDAADGAASRPMPTAAATVANLYEDRIKAKKSLGQNFMMDDAILRDIVAAAAVGPGDLVLEVGPGTGNLTKHLLSAGARVTAVEKDDTLYARLGQEYEQVPELQLVLGDAVKVGLEGIIRHMPKRVKVVANLPYNITKDLMTLLLPLGSLVSDLHIMIQHEAGERLTERTPGGREWRAANIRTLFYCRPKYRFRISRLKYDPVPGVDGALVTFALRPPAARLPVPSEQGLLELVDKAFSERRKKMRNSLTPLYSSPEVESALAACGLNVDARAQDLTLEQFVALAWQLHRQRVAELGLSGAAGGGRAGRGRDERGPRREPRDERGPRREARGAQEEEEE</sequence>
<dbReference type="InterPro" id="IPR001737">
    <property type="entry name" value="KsgA/Erm"/>
</dbReference>
<dbReference type="PROSITE" id="PS01131">
    <property type="entry name" value="RRNA_A_DIMETH"/>
    <property type="match status" value="1"/>
</dbReference>
<dbReference type="InterPro" id="IPR011530">
    <property type="entry name" value="rRNA_adenine_dimethylase"/>
</dbReference>
<dbReference type="InterPro" id="IPR023165">
    <property type="entry name" value="rRNA_Ade_diMease-like_C"/>
</dbReference>
<name>A0A835VSM2_CHLIN</name>
<feature type="binding site" evidence="6">
    <location>
        <position position="168"/>
    </location>
    <ligand>
        <name>S-adenosyl-L-methionine</name>
        <dbReference type="ChEBI" id="CHEBI:59789"/>
    </ligand>
</feature>
<keyword evidence="2 6" id="KW-0489">Methyltransferase</keyword>
<dbReference type="Pfam" id="PF00398">
    <property type="entry name" value="RrnaAD"/>
    <property type="match status" value="1"/>
</dbReference>
<dbReference type="InterPro" id="IPR020598">
    <property type="entry name" value="rRNA_Ade_methylase_Trfase_N"/>
</dbReference>
<evidence type="ECO:0000313" key="11">
    <source>
        <dbReference type="Proteomes" id="UP000650467"/>
    </source>
</evidence>
<keyword evidence="1 7" id="KW-0698">rRNA processing</keyword>
<feature type="binding site" evidence="6">
    <location>
        <position position="147"/>
    </location>
    <ligand>
        <name>S-adenosyl-L-methionine</name>
        <dbReference type="ChEBI" id="CHEBI:59789"/>
    </ligand>
</feature>
<gene>
    <name evidence="10" type="ORF">HXX76_013052</name>
</gene>
<feature type="compositionally biased region" description="Low complexity" evidence="8">
    <location>
        <begin position="17"/>
        <end position="44"/>
    </location>
</feature>
<comment type="similarity">
    <text evidence="6 7">Belongs to the class I-like SAM-binding methyltransferase superfamily. rRNA adenine N(6)-methyltransferase family.</text>
</comment>
<evidence type="ECO:0000259" key="9">
    <source>
        <dbReference type="SMART" id="SM00650"/>
    </source>
</evidence>
<evidence type="ECO:0000256" key="8">
    <source>
        <dbReference type="SAM" id="MobiDB-lite"/>
    </source>
</evidence>
<dbReference type="InterPro" id="IPR029063">
    <property type="entry name" value="SAM-dependent_MTases_sf"/>
</dbReference>
<proteinExistence type="inferred from homology"/>
<dbReference type="EMBL" id="JAEHOC010000048">
    <property type="protein sequence ID" value="KAG2426295.1"/>
    <property type="molecule type" value="Genomic_DNA"/>
</dbReference>
<feature type="binding site" evidence="6">
    <location>
        <position position="122"/>
    </location>
    <ligand>
        <name>S-adenosyl-L-methionine</name>
        <dbReference type="ChEBI" id="CHEBI:59789"/>
    </ligand>
</feature>
<dbReference type="EC" id="2.1.1.-" evidence="7"/>
<keyword evidence="3 6" id="KW-0808">Transferase</keyword>
<feature type="binding site" evidence="6">
    <location>
        <position position="215"/>
    </location>
    <ligand>
        <name>S-adenosyl-L-methionine</name>
        <dbReference type="ChEBI" id="CHEBI:59789"/>
    </ligand>
</feature>
<evidence type="ECO:0000256" key="4">
    <source>
        <dbReference type="ARBA" id="ARBA00022691"/>
    </source>
</evidence>
<keyword evidence="5 6" id="KW-0694">RNA-binding</keyword>
<reference evidence="10" key="1">
    <citation type="journal article" date="2020" name="bioRxiv">
        <title>Comparative genomics of Chlamydomonas.</title>
        <authorList>
            <person name="Craig R.J."/>
            <person name="Hasan A.R."/>
            <person name="Ness R.W."/>
            <person name="Keightley P.D."/>
        </authorList>
    </citation>
    <scope>NUCLEOTIDE SEQUENCE</scope>
    <source>
        <strain evidence="10">SAG 7.73</strain>
    </source>
</reference>
<accession>A0A835VSM2</accession>
<keyword evidence="4 6" id="KW-0949">S-adenosyl-L-methionine</keyword>
<feature type="binding site" evidence="6">
    <location>
        <position position="120"/>
    </location>
    <ligand>
        <name>S-adenosyl-L-methionine</name>
        <dbReference type="ChEBI" id="CHEBI:59789"/>
    </ligand>
</feature>
<dbReference type="SUPFAM" id="SSF53335">
    <property type="entry name" value="S-adenosyl-L-methionine-dependent methyltransferases"/>
    <property type="match status" value="1"/>
</dbReference>
<dbReference type="GO" id="GO:0000179">
    <property type="term" value="F:rRNA (adenine-N6,N6-)-dimethyltransferase activity"/>
    <property type="evidence" value="ECO:0007669"/>
    <property type="project" value="UniProtKB-UniRule"/>
</dbReference>
<feature type="binding site" evidence="6">
    <location>
        <position position="193"/>
    </location>
    <ligand>
        <name>S-adenosyl-L-methionine</name>
        <dbReference type="ChEBI" id="CHEBI:59789"/>
    </ligand>
</feature>